<feature type="region of interest" description="Disordered" evidence="1">
    <location>
        <begin position="18"/>
        <end position="55"/>
    </location>
</feature>
<evidence type="ECO:0000256" key="1">
    <source>
        <dbReference type="SAM" id="MobiDB-lite"/>
    </source>
</evidence>
<proteinExistence type="predicted"/>
<dbReference type="Proteomes" id="UP000315295">
    <property type="component" value="Unassembled WGS sequence"/>
</dbReference>
<sequence length="210" mass="23329">MGVSPILPFGPAMSEAHASSASSVTNPLLSAKRTHQQSGSSKEAEQSVEVSSVDKGGIPDRVVPTDVKTVALHEILHLYDLTNLDANKKRYIHEICIGQFTQWYDSMMVRRRLKFPEIDMFNEVQVWPNNMLAKQLHATMVEKSQTVLQEVASQLLLETSTRGCGSRRGCWFSIMTDTLDHPSIIGRGMFTKGLGMPTIETCLPSPPDRE</sequence>
<keyword evidence="3" id="KW-1185">Reference proteome</keyword>
<dbReference type="AlphaFoldDB" id="A0A540KUE3"/>
<protein>
    <submittedName>
        <fullName evidence="2">Uncharacterized protein</fullName>
    </submittedName>
</protein>
<accession>A0A540KUE3</accession>
<name>A0A540KUE3_MALBA</name>
<organism evidence="2 3">
    <name type="scientific">Malus baccata</name>
    <name type="common">Siberian crab apple</name>
    <name type="synonym">Pyrus baccata</name>
    <dbReference type="NCBI Taxonomy" id="106549"/>
    <lineage>
        <taxon>Eukaryota</taxon>
        <taxon>Viridiplantae</taxon>
        <taxon>Streptophyta</taxon>
        <taxon>Embryophyta</taxon>
        <taxon>Tracheophyta</taxon>
        <taxon>Spermatophyta</taxon>
        <taxon>Magnoliopsida</taxon>
        <taxon>eudicotyledons</taxon>
        <taxon>Gunneridae</taxon>
        <taxon>Pentapetalae</taxon>
        <taxon>rosids</taxon>
        <taxon>fabids</taxon>
        <taxon>Rosales</taxon>
        <taxon>Rosaceae</taxon>
        <taxon>Amygdaloideae</taxon>
        <taxon>Maleae</taxon>
        <taxon>Malus</taxon>
    </lineage>
</organism>
<dbReference type="EMBL" id="VIEB01000940">
    <property type="protein sequence ID" value="TQD77844.1"/>
    <property type="molecule type" value="Genomic_DNA"/>
</dbReference>
<gene>
    <name evidence="2" type="ORF">C1H46_036615</name>
</gene>
<comment type="caution">
    <text evidence="2">The sequence shown here is derived from an EMBL/GenBank/DDBJ whole genome shotgun (WGS) entry which is preliminary data.</text>
</comment>
<reference evidence="2 3" key="1">
    <citation type="journal article" date="2019" name="G3 (Bethesda)">
        <title>Sequencing of a Wild Apple (Malus baccata) Genome Unravels the Differences Between Cultivated and Wild Apple Species Regarding Disease Resistance and Cold Tolerance.</title>
        <authorList>
            <person name="Chen X."/>
        </authorList>
    </citation>
    <scope>NUCLEOTIDE SEQUENCE [LARGE SCALE GENOMIC DNA]</scope>
    <source>
        <strain evidence="3">cv. Shandingzi</strain>
        <tissue evidence="2">Leaves</tissue>
    </source>
</reference>
<evidence type="ECO:0000313" key="2">
    <source>
        <dbReference type="EMBL" id="TQD77844.1"/>
    </source>
</evidence>
<evidence type="ECO:0000313" key="3">
    <source>
        <dbReference type="Proteomes" id="UP000315295"/>
    </source>
</evidence>